<keyword evidence="2" id="KW-1133">Transmembrane helix</keyword>
<proteinExistence type="predicted"/>
<dbReference type="RefSeq" id="WP_083515614.1">
    <property type="nucleotide sequence ID" value="NZ_PGEY01000001.1"/>
</dbReference>
<dbReference type="InterPro" id="IPR002823">
    <property type="entry name" value="DUF112_TM"/>
</dbReference>
<feature type="transmembrane region" description="Helical" evidence="2">
    <location>
        <begin position="170"/>
        <end position="190"/>
    </location>
</feature>
<organism evidence="4 5">
    <name type="scientific">Glutamicibacter mysorens</name>
    <dbReference type="NCBI Taxonomy" id="257984"/>
    <lineage>
        <taxon>Bacteria</taxon>
        <taxon>Bacillati</taxon>
        <taxon>Actinomycetota</taxon>
        <taxon>Actinomycetes</taxon>
        <taxon>Micrococcales</taxon>
        <taxon>Micrococcaceae</taxon>
        <taxon>Glutamicibacter</taxon>
    </lineage>
</organism>
<dbReference type="Proteomes" id="UP000229263">
    <property type="component" value="Unassembled WGS sequence"/>
</dbReference>
<feature type="transmembrane region" description="Helical" evidence="2">
    <location>
        <begin position="50"/>
        <end position="70"/>
    </location>
</feature>
<evidence type="ECO:0000256" key="1">
    <source>
        <dbReference type="SAM" id="MobiDB-lite"/>
    </source>
</evidence>
<keyword evidence="5" id="KW-1185">Reference proteome</keyword>
<feature type="transmembrane region" description="Helical" evidence="2">
    <location>
        <begin position="108"/>
        <end position="134"/>
    </location>
</feature>
<keyword evidence="2" id="KW-0472">Membrane</keyword>
<feature type="transmembrane region" description="Helical" evidence="2">
    <location>
        <begin position="146"/>
        <end position="163"/>
    </location>
</feature>
<gene>
    <name evidence="4" type="ORF">ATK23_2451</name>
</gene>
<feature type="domain" description="DUF112" evidence="3">
    <location>
        <begin position="19"/>
        <end position="435"/>
    </location>
</feature>
<evidence type="ECO:0000313" key="5">
    <source>
        <dbReference type="Proteomes" id="UP000229263"/>
    </source>
</evidence>
<feature type="transmembrane region" description="Helical" evidence="2">
    <location>
        <begin position="387"/>
        <end position="406"/>
    </location>
</feature>
<evidence type="ECO:0000256" key="2">
    <source>
        <dbReference type="SAM" id="Phobius"/>
    </source>
</evidence>
<protein>
    <submittedName>
        <fullName evidence="4">Tricarboxylic transport membrane protein</fullName>
    </submittedName>
</protein>
<feature type="transmembrane region" description="Helical" evidence="2">
    <location>
        <begin position="353"/>
        <end position="380"/>
    </location>
</feature>
<dbReference type="PANTHER" id="PTHR35342">
    <property type="entry name" value="TRICARBOXYLIC TRANSPORT PROTEIN"/>
    <property type="match status" value="1"/>
</dbReference>
<dbReference type="Pfam" id="PF01970">
    <property type="entry name" value="TctA"/>
    <property type="match status" value="1"/>
</dbReference>
<dbReference type="PANTHER" id="PTHR35342:SF5">
    <property type="entry name" value="TRICARBOXYLIC TRANSPORT PROTEIN"/>
    <property type="match status" value="1"/>
</dbReference>
<feature type="region of interest" description="Disordered" evidence="1">
    <location>
        <begin position="509"/>
        <end position="532"/>
    </location>
</feature>
<comment type="caution">
    <text evidence="4">The sequence shown here is derived from an EMBL/GenBank/DDBJ whole genome shotgun (WGS) entry which is preliminary data.</text>
</comment>
<feature type="compositionally biased region" description="Polar residues" evidence="1">
    <location>
        <begin position="516"/>
        <end position="526"/>
    </location>
</feature>
<accession>A0ABX4N0N8</accession>
<feature type="transmembrane region" description="Helical" evidence="2">
    <location>
        <begin position="468"/>
        <end position="489"/>
    </location>
</feature>
<feature type="transmembrane region" description="Helical" evidence="2">
    <location>
        <begin position="317"/>
        <end position="341"/>
    </location>
</feature>
<evidence type="ECO:0000313" key="4">
    <source>
        <dbReference type="EMBL" id="PJJ45193.1"/>
    </source>
</evidence>
<name>A0ABX4N0N8_9MICC</name>
<keyword evidence="2" id="KW-0812">Transmembrane</keyword>
<sequence length="532" mass="55488">MDFSNVLDGFMVALDPMNLLYVFIGVVVGMIVGILPGLGPAPTIALMLPLTYVIPTESAIVMLAGIYYGAYYGGTITSVLLRLPGEAASVVTVYDGHKMALKGRAGPALGISAIGSFAGGVVATIGLIFLSPVVAAFAVKLGPPEYALFAIVGLLMVATLGEAKRLKNLIVVCFGLLVAVVGIDAVTGVARFTGGNAELLRGIDFVAVAMGLYGIGDVLYDLEQKATGARIKGKIGRVLPTRRDMKDSSGAIARGSVIGFVLGLLPGGGGVVSSLASYATEKKVSKHPEEFGKGAIAGVAGPETANNAGSTSSFLPLLSLGIPSNVVLALIYGALLIQGITPGPALVSEHPGVFWGVLASMLVGNMMLLVLSMPLVGVFVNLVKVRIGILSSVILIVTMVGVYSVSNSTFDMWTMLVFGVIGYLMRKTGFDPGPMALAIVLGPTLETSFRQSMLMSHGSPAIFVERPVSAVLVLLLAVIILLPFILRLLKRRTRVQDIMPITTENDSSRAEVVDNETAQSAETVLQDSDHSR</sequence>
<dbReference type="EMBL" id="PGEY01000001">
    <property type="protein sequence ID" value="PJJ45193.1"/>
    <property type="molecule type" value="Genomic_DNA"/>
</dbReference>
<reference evidence="4 5" key="1">
    <citation type="submission" date="2017-11" db="EMBL/GenBank/DDBJ databases">
        <title>Sequencing the genomes of 1000 actinobacteria strains.</title>
        <authorList>
            <person name="Klenk H.-P."/>
        </authorList>
    </citation>
    <scope>NUCLEOTIDE SEQUENCE [LARGE SCALE GENOMIC DNA]</scope>
    <source>
        <strain evidence="4 5">DSM 12798</strain>
    </source>
</reference>
<evidence type="ECO:0000259" key="3">
    <source>
        <dbReference type="Pfam" id="PF01970"/>
    </source>
</evidence>
<feature type="transmembrane region" description="Helical" evidence="2">
    <location>
        <begin position="20"/>
        <end position="38"/>
    </location>
</feature>